<evidence type="ECO:0000256" key="1">
    <source>
        <dbReference type="SAM" id="MobiDB-lite"/>
    </source>
</evidence>
<organism evidence="2">
    <name type="scientific">Cyprideis torosa</name>
    <dbReference type="NCBI Taxonomy" id="163714"/>
    <lineage>
        <taxon>Eukaryota</taxon>
        <taxon>Metazoa</taxon>
        <taxon>Ecdysozoa</taxon>
        <taxon>Arthropoda</taxon>
        <taxon>Crustacea</taxon>
        <taxon>Oligostraca</taxon>
        <taxon>Ostracoda</taxon>
        <taxon>Podocopa</taxon>
        <taxon>Podocopida</taxon>
        <taxon>Cytherocopina</taxon>
        <taxon>Cytheroidea</taxon>
        <taxon>Cytherideidae</taxon>
        <taxon>Cyprideis</taxon>
    </lineage>
</organism>
<gene>
    <name evidence="2" type="ORF">CTOB1V02_LOCUS5286</name>
</gene>
<feature type="region of interest" description="Disordered" evidence="1">
    <location>
        <begin position="74"/>
        <end position="94"/>
    </location>
</feature>
<sequence length="254" mass="28194">MATEQQGEGALEEQQKIFSIPSHNDVKENSWNLIRNIFPRVSRNLDKRIRTPLIITKGQRLDIRGRISSSTEEIGIGKSVQQGTATSESKGRIPDSLRIGCPRWSHSVPGIPHNEAFDAMFVCTGNIWSRNQKSCSYIESLILTPAESHRKNMTQIPRFVIVLRMIKPASQVVMQGVFAGSHAGIELVGAVDTLRNVSSRTFVQILLKEAFAAGILGARSWDILTQIWTLGSESTSGWKAQWAAGARIQLRAQF</sequence>
<reference evidence="2" key="1">
    <citation type="submission" date="2020-11" db="EMBL/GenBank/DDBJ databases">
        <authorList>
            <person name="Tran Van P."/>
        </authorList>
    </citation>
    <scope>NUCLEOTIDE SEQUENCE</scope>
</reference>
<proteinExistence type="predicted"/>
<feature type="compositionally biased region" description="Polar residues" evidence="1">
    <location>
        <begin position="79"/>
        <end position="88"/>
    </location>
</feature>
<evidence type="ECO:0000313" key="2">
    <source>
        <dbReference type="EMBL" id="CAD7227378.1"/>
    </source>
</evidence>
<dbReference type="AlphaFoldDB" id="A0A7R8ZMR7"/>
<protein>
    <submittedName>
        <fullName evidence="2">Uncharacterized protein</fullName>
    </submittedName>
</protein>
<name>A0A7R8ZMR7_9CRUS</name>
<accession>A0A7R8ZMR7</accession>
<dbReference type="EMBL" id="OB661118">
    <property type="protein sequence ID" value="CAD7227378.1"/>
    <property type="molecule type" value="Genomic_DNA"/>
</dbReference>